<feature type="compositionally biased region" description="Pro residues" evidence="2">
    <location>
        <begin position="359"/>
        <end position="371"/>
    </location>
</feature>
<reference evidence="4 5" key="1">
    <citation type="submission" date="2023-07" db="EMBL/GenBank/DDBJ databases">
        <title>Sorghum-associated microbial communities from plants grown in Nebraska, USA.</title>
        <authorList>
            <person name="Schachtman D."/>
        </authorList>
    </citation>
    <scope>NUCLEOTIDE SEQUENCE [LARGE SCALE GENOMIC DNA]</scope>
    <source>
        <strain evidence="4 5">2980</strain>
    </source>
</reference>
<sequence>MATKAATAVAMARSHQLAQVRQAAAVQAALAALWDETLDPTDITKSFLAFREKATPIIGTGRVLAERQATTYYRNLLAWKGLDTSDLADLAKKTYPTSAIQASLSGATGKHLNKAYFLNAKGLPNSAVLAQAKADMLGSAKRQIINASRDHLIAISKAHKKIKGWARVSDGNPCGFCAMLVGRGPVYSEDTANFDAHDRCGCSVRLVTYDEEDGGWTEDAKAYHWAYENGYQDIRQLSAADLSAINAVRRAAGQRQKTSALISARWVNGYTSDDILKLYADDLATKAAEEAEAIARTAAAAQKAVQQAKLLQAMQAKLAAQAAKEAAEKAAREAAAAAARAAEEAAEKLRKKWLSKPAPKAPVKPSAPTPVGPSAFNSWTQNSKAKFADYAAKTGNPKNDLTKSNNWSYFLRVIEQHDLSALDYLKANHYVDDALYAEALAAIKVAKSVPDAARAAFEKDARLFGRRRRTYERNLADWKAINGITSSQKGMDGGLRHATNSEGTDWANKNVPRAPEGKGRGAASVYSGGSYRPWNGNLRRGKGTPSGDWVEQTKHLDEAMQPMPEDVIVRRGSGLDAFADALGIRHGSIPPHDPRGLVGSIQMDYGYMSTSVGQTAAFGGDLALEIKVPAGYPSIWLSPDSSYPSERELLLARGTRLFIHSMERKNGVWHVQAEVIPLDDDGKGWVSMPRTT</sequence>
<dbReference type="EMBL" id="JAVDUM010000017">
    <property type="protein sequence ID" value="MDR6868709.1"/>
    <property type="molecule type" value="Genomic_DNA"/>
</dbReference>
<dbReference type="Pfam" id="PF03496">
    <property type="entry name" value="ADPrib_exo_Tox"/>
    <property type="match status" value="1"/>
</dbReference>
<comment type="caution">
    <text evidence="4">The sequence shown here is derived from an EMBL/GenBank/DDBJ whole genome shotgun (WGS) entry which is preliminary data.</text>
</comment>
<dbReference type="Proteomes" id="UP001259347">
    <property type="component" value="Unassembled WGS sequence"/>
</dbReference>
<dbReference type="SUPFAM" id="SSF56399">
    <property type="entry name" value="ADP-ribosylation"/>
    <property type="match status" value="1"/>
</dbReference>
<proteinExistence type="predicted"/>
<evidence type="ECO:0000313" key="5">
    <source>
        <dbReference type="Proteomes" id="UP001259347"/>
    </source>
</evidence>
<dbReference type="InterPro" id="IPR057369">
    <property type="entry name" value="VG15"/>
</dbReference>
<evidence type="ECO:0000259" key="3">
    <source>
        <dbReference type="Pfam" id="PF03496"/>
    </source>
</evidence>
<dbReference type="RefSeq" id="WP_310022801.1">
    <property type="nucleotide sequence ID" value="NZ_JAVDUM010000017.1"/>
</dbReference>
<evidence type="ECO:0000256" key="1">
    <source>
        <dbReference type="SAM" id="Coils"/>
    </source>
</evidence>
<gene>
    <name evidence="4" type="ORF">J2Y69_003333</name>
</gene>
<protein>
    <recommendedName>
        <fullName evidence="3">ADP ribosyltransferase domain-containing protein</fullName>
    </recommendedName>
</protein>
<accession>A0ABU1SGG7</accession>
<feature type="region of interest" description="Disordered" evidence="2">
    <location>
        <begin position="354"/>
        <end position="378"/>
    </location>
</feature>
<keyword evidence="5" id="KW-1185">Reference proteome</keyword>
<dbReference type="Pfam" id="PF25310">
    <property type="entry name" value="VG15"/>
    <property type="match status" value="1"/>
</dbReference>
<name>A0ABU1SGG7_9MICO</name>
<dbReference type="PROSITE" id="PS51996">
    <property type="entry name" value="TR_MART"/>
    <property type="match status" value="1"/>
</dbReference>
<evidence type="ECO:0000256" key="2">
    <source>
        <dbReference type="SAM" id="MobiDB-lite"/>
    </source>
</evidence>
<evidence type="ECO:0000313" key="4">
    <source>
        <dbReference type="EMBL" id="MDR6868709.1"/>
    </source>
</evidence>
<keyword evidence="1" id="KW-0175">Coiled coil</keyword>
<dbReference type="Gene3D" id="3.90.176.10">
    <property type="entry name" value="Toxin ADP-ribosyltransferase, Chain A, domain 1"/>
    <property type="match status" value="1"/>
</dbReference>
<dbReference type="InterPro" id="IPR003540">
    <property type="entry name" value="ADP-ribosyltransferase"/>
</dbReference>
<feature type="domain" description="ADP ribosyltransferase" evidence="3">
    <location>
        <begin position="518"/>
        <end position="664"/>
    </location>
</feature>
<feature type="coiled-coil region" evidence="1">
    <location>
        <begin position="313"/>
        <end position="352"/>
    </location>
</feature>
<feature type="region of interest" description="Disordered" evidence="2">
    <location>
        <begin position="499"/>
        <end position="525"/>
    </location>
</feature>
<organism evidence="4 5">
    <name type="scientific">Microbacterium resistens</name>
    <dbReference type="NCBI Taxonomy" id="156977"/>
    <lineage>
        <taxon>Bacteria</taxon>
        <taxon>Bacillati</taxon>
        <taxon>Actinomycetota</taxon>
        <taxon>Actinomycetes</taxon>
        <taxon>Micrococcales</taxon>
        <taxon>Microbacteriaceae</taxon>
        <taxon>Microbacterium</taxon>
    </lineage>
</organism>